<dbReference type="InterPro" id="IPR008259">
    <property type="entry name" value="FMN_hydac_DH_AS"/>
</dbReference>
<feature type="binding site" evidence="7">
    <location>
        <position position="139"/>
    </location>
    <ligand>
        <name>FMN</name>
        <dbReference type="ChEBI" id="CHEBI:58210"/>
    </ligand>
</feature>
<proteinExistence type="inferred from homology"/>
<feature type="active site" description="Proton acceptor" evidence="6">
    <location>
        <position position="257"/>
    </location>
</feature>
<keyword evidence="10" id="KW-1185">Reference proteome</keyword>
<feature type="binding site" evidence="7">
    <location>
        <position position="36"/>
    </location>
    <ligand>
        <name>glyoxylate</name>
        <dbReference type="ChEBI" id="CHEBI:36655"/>
    </ligand>
</feature>
<dbReference type="Gene3D" id="3.20.20.70">
    <property type="entry name" value="Aldolase class I"/>
    <property type="match status" value="1"/>
</dbReference>
<dbReference type="Pfam" id="PF01070">
    <property type="entry name" value="FMN_dh"/>
    <property type="match status" value="1"/>
</dbReference>
<evidence type="ECO:0000256" key="7">
    <source>
        <dbReference type="PIRSR" id="PIRSR000138-2"/>
    </source>
</evidence>
<name>A0A4Q7Y3Z2_9ACTN</name>
<feature type="binding site" evidence="7">
    <location>
        <position position="141"/>
    </location>
    <ligand>
        <name>glyoxylate</name>
        <dbReference type="ChEBI" id="CHEBI:36655"/>
    </ligand>
</feature>
<dbReference type="PROSITE" id="PS00557">
    <property type="entry name" value="FMN_HYDROXY_ACID_DH_1"/>
    <property type="match status" value="1"/>
</dbReference>
<dbReference type="GO" id="GO:0010181">
    <property type="term" value="F:FMN binding"/>
    <property type="evidence" value="ECO:0007669"/>
    <property type="project" value="InterPro"/>
</dbReference>
<comment type="similarity">
    <text evidence="5">Belongs to the FMN-dependent alpha-hydroxy acid dehydrogenase family.</text>
</comment>
<protein>
    <submittedName>
        <fullName evidence="9">Glycolate oxidase</fullName>
    </submittedName>
</protein>
<evidence type="ECO:0000256" key="5">
    <source>
        <dbReference type="ARBA" id="ARBA00024042"/>
    </source>
</evidence>
<dbReference type="InterPro" id="IPR000262">
    <property type="entry name" value="FMN-dep_DH"/>
</dbReference>
<evidence type="ECO:0000256" key="2">
    <source>
        <dbReference type="ARBA" id="ARBA00022630"/>
    </source>
</evidence>
<comment type="cofactor">
    <cofactor evidence="1">
        <name>FMN</name>
        <dbReference type="ChEBI" id="CHEBI:58210"/>
    </cofactor>
</comment>
<dbReference type="SUPFAM" id="SSF51395">
    <property type="entry name" value="FMN-linked oxidoreductases"/>
    <property type="match status" value="1"/>
</dbReference>
<comment type="caution">
    <text evidence="9">The sequence shown here is derived from an EMBL/GenBank/DDBJ whole genome shotgun (WGS) entry which is preliminary data.</text>
</comment>
<feature type="binding site" evidence="7">
    <location>
        <position position="257"/>
    </location>
    <ligand>
        <name>glyoxylate</name>
        <dbReference type="ChEBI" id="CHEBI:36655"/>
    </ligand>
</feature>
<keyword evidence="4" id="KW-0560">Oxidoreductase</keyword>
<dbReference type="CDD" id="cd02809">
    <property type="entry name" value="alpha_hydroxyacid_oxid_FMN"/>
    <property type="match status" value="1"/>
</dbReference>
<organism evidence="9 10">
    <name type="scientific">Blastococcus saxobsidens</name>
    <dbReference type="NCBI Taxonomy" id="138336"/>
    <lineage>
        <taxon>Bacteria</taxon>
        <taxon>Bacillati</taxon>
        <taxon>Actinomycetota</taxon>
        <taxon>Actinomycetes</taxon>
        <taxon>Geodermatophilales</taxon>
        <taxon>Geodermatophilaceae</taxon>
        <taxon>Blastococcus</taxon>
    </lineage>
</organism>
<evidence type="ECO:0000256" key="4">
    <source>
        <dbReference type="ARBA" id="ARBA00023002"/>
    </source>
</evidence>
<dbReference type="InterPro" id="IPR037396">
    <property type="entry name" value="FMN_HAD"/>
</dbReference>
<feature type="domain" description="FMN hydroxy acid dehydrogenase" evidence="8">
    <location>
        <begin position="10"/>
        <end position="362"/>
    </location>
</feature>
<reference evidence="9 10" key="1">
    <citation type="submission" date="2019-02" db="EMBL/GenBank/DDBJ databases">
        <title>Sequencing the genomes of 1000 actinobacteria strains.</title>
        <authorList>
            <person name="Klenk H.-P."/>
        </authorList>
    </citation>
    <scope>NUCLEOTIDE SEQUENCE [LARGE SCALE GENOMIC DNA]</scope>
    <source>
        <strain evidence="9 10">DSM 44509</strain>
    </source>
</reference>
<dbReference type="GO" id="GO:0009060">
    <property type="term" value="P:aerobic respiration"/>
    <property type="evidence" value="ECO:0007669"/>
    <property type="project" value="TreeGrafter"/>
</dbReference>
<evidence type="ECO:0000256" key="1">
    <source>
        <dbReference type="ARBA" id="ARBA00001917"/>
    </source>
</evidence>
<dbReference type="PANTHER" id="PTHR10578:SF107">
    <property type="entry name" value="2-HYDROXYACID OXIDASE 1"/>
    <property type="match status" value="1"/>
</dbReference>
<dbReference type="PROSITE" id="PS51349">
    <property type="entry name" value="FMN_HYDROXY_ACID_DH_2"/>
    <property type="match status" value="1"/>
</dbReference>
<evidence type="ECO:0000313" key="9">
    <source>
        <dbReference type="EMBL" id="RZU30831.1"/>
    </source>
</evidence>
<feature type="binding site" evidence="7">
    <location>
        <position position="176"/>
    </location>
    <ligand>
        <name>glyoxylate</name>
        <dbReference type="ChEBI" id="CHEBI:36655"/>
    </ligand>
</feature>
<keyword evidence="3 7" id="KW-0288">FMN</keyword>
<evidence type="ECO:0000259" key="8">
    <source>
        <dbReference type="PROSITE" id="PS51349"/>
    </source>
</evidence>
<dbReference type="InterPro" id="IPR012133">
    <property type="entry name" value="Alpha-hydoxy_acid_DH_FMN"/>
</dbReference>
<dbReference type="AlphaFoldDB" id="A0A4Q7Y3Z2"/>
<dbReference type="Proteomes" id="UP000292507">
    <property type="component" value="Unassembled WGS sequence"/>
</dbReference>
<dbReference type="FunFam" id="3.20.20.70:FF:000029">
    <property type="entry name" value="L-lactate dehydrogenase"/>
    <property type="match status" value="1"/>
</dbReference>
<keyword evidence="2 7" id="KW-0285">Flavoprotein</keyword>
<feature type="binding site" evidence="7">
    <location>
        <position position="255"/>
    </location>
    <ligand>
        <name>FMN</name>
        <dbReference type="ChEBI" id="CHEBI:58210"/>
    </ligand>
</feature>
<feature type="binding site" evidence="7">
    <location>
        <position position="233"/>
    </location>
    <ligand>
        <name>FMN</name>
        <dbReference type="ChEBI" id="CHEBI:58210"/>
    </ligand>
</feature>
<dbReference type="PANTHER" id="PTHR10578">
    <property type="entry name" value="S -2-HYDROXY-ACID OXIDASE-RELATED"/>
    <property type="match status" value="1"/>
</dbReference>
<evidence type="ECO:0000256" key="3">
    <source>
        <dbReference type="ARBA" id="ARBA00022643"/>
    </source>
</evidence>
<dbReference type="EMBL" id="SHKV01000001">
    <property type="protein sequence ID" value="RZU30831.1"/>
    <property type="molecule type" value="Genomic_DNA"/>
</dbReference>
<accession>A0A4Q7Y3Z2</accession>
<evidence type="ECO:0000313" key="10">
    <source>
        <dbReference type="Proteomes" id="UP000292507"/>
    </source>
</evidence>
<gene>
    <name evidence="9" type="ORF">BKA19_0460</name>
</gene>
<dbReference type="GO" id="GO:0005886">
    <property type="term" value="C:plasma membrane"/>
    <property type="evidence" value="ECO:0007669"/>
    <property type="project" value="TreeGrafter"/>
</dbReference>
<dbReference type="GO" id="GO:0004459">
    <property type="term" value="F:L-lactate dehydrogenase (NAD+) activity"/>
    <property type="evidence" value="ECO:0007669"/>
    <property type="project" value="TreeGrafter"/>
</dbReference>
<dbReference type="OrthoDB" id="9770452at2"/>
<feature type="binding site" evidence="7">
    <location>
        <begin position="89"/>
        <end position="91"/>
    </location>
    <ligand>
        <name>FMN</name>
        <dbReference type="ChEBI" id="CHEBI:58210"/>
    </ligand>
</feature>
<feature type="binding site" evidence="7">
    <location>
        <position position="167"/>
    </location>
    <ligand>
        <name>glyoxylate</name>
        <dbReference type="ChEBI" id="CHEBI:36655"/>
    </ligand>
</feature>
<sequence>MTGVTQKTLGRAADLLTIPEVVERARQTLSGDQWDYSCGGAESETTLRRNRTAFAELAFRPRVLMGAGQPDTSATFLGRLLALPVLLAPVGSIATFHPDGALACARVAADAGTGAFVGTLSHPALEVVRSGSTAPLFFQLYVYGDRGWLRDLVSRVEAAGYQGICVTVDVSAYGRRERDLHNRYFPRQSVERPNLGASTDVPGMVHRDAYNAALTWDDLAWLRGVTRLPLIVKGIMSSDDAAIAADHGVDVVYVSNHGGRQLDHALASIDVLPEVVSAVDGRAEVVLDSGIMRGSDVVKALALGARAVAIGKLMAWGLSAGGEAGLLRTLQLLQTEMATTLTNLGVRSVSELHPDLLRRVSPSAASAWPADL</sequence>
<feature type="binding site" evidence="7">
    <location>
        <position position="260"/>
    </location>
    <ligand>
        <name>glyoxylate</name>
        <dbReference type="ChEBI" id="CHEBI:36655"/>
    </ligand>
</feature>
<evidence type="ECO:0000256" key="6">
    <source>
        <dbReference type="PIRSR" id="PIRSR000138-1"/>
    </source>
</evidence>
<dbReference type="InterPro" id="IPR013785">
    <property type="entry name" value="Aldolase_TIM"/>
</dbReference>
<dbReference type="PIRSF" id="PIRSF000138">
    <property type="entry name" value="Al-hdrx_acd_dh"/>
    <property type="match status" value="1"/>
</dbReference>